<gene>
    <name evidence="5" type="primary">ybgF</name>
    <name evidence="2" type="synonym">cpoB</name>
    <name evidence="5" type="ORF">EXZ61_09055</name>
</gene>
<feature type="domain" description="Outer membrane lipoprotein BamD-like" evidence="3">
    <location>
        <begin position="152"/>
        <end position="273"/>
    </location>
</feature>
<name>A0A515ENQ7_9BURK</name>
<feature type="coiled-coil region" evidence="2">
    <location>
        <begin position="78"/>
        <end position="112"/>
    </location>
</feature>
<dbReference type="Pfam" id="PF16331">
    <property type="entry name" value="TolA_bind_tri"/>
    <property type="match status" value="1"/>
</dbReference>
<evidence type="ECO:0000259" key="4">
    <source>
        <dbReference type="Pfam" id="PF16331"/>
    </source>
</evidence>
<reference evidence="6" key="2">
    <citation type="journal article" date="2020" name="Int. J. Syst. Evol. Microbiol.">
        <title>Genomic insights into a novel species Rhodoferax aquaticus sp. nov., isolated from freshwater.</title>
        <authorList>
            <person name="Li T."/>
            <person name="Zhuo Y."/>
            <person name="Jin C.Z."/>
            <person name="Wu X."/>
            <person name="Ko S.R."/>
            <person name="Jin F.J."/>
            <person name="Ahn C.Y."/>
            <person name="Oh H.M."/>
            <person name="Lee H.G."/>
            <person name="Jin L."/>
        </authorList>
    </citation>
    <scope>NUCLEOTIDE SEQUENCE [LARGE SCALE GENOMIC DNA]</scope>
    <source>
        <strain evidence="6">Gr-4</strain>
    </source>
</reference>
<protein>
    <recommendedName>
        <fullName evidence="2">Cell division coordinator CpoB</fullName>
    </recommendedName>
</protein>
<dbReference type="Gene3D" id="1.20.5.110">
    <property type="match status" value="1"/>
</dbReference>
<feature type="domain" description="YbgF trimerisation" evidence="4">
    <location>
        <begin position="75"/>
        <end position="137"/>
    </location>
</feature>
<keyword evidence="2" id="KW-0574">Periplasm</keyword>
<keyword evidence="2" id="KW-0131">Cell cycle</keyword>
<comment type="similarity">
    <text evidence="2">Belongs to the CpoB family.</text>
</comment>
<dbReference type="GO" id="GO:0070206">
    <property type="term" value="P:protein trimerization"/>
    <property type="evidence" value="ECO:0007669"/>
    <property type="project" value="InterPro"/>
</dbReference>
<dbReference type="Pfam" id="PF13525">
    <property type="entry name" value="YfiO"/>
    <property type="match status" value="1"/>
</dbReference>
<dbReference type="InterPro" id="IPR011990">
    <property type="entry name" value="TPR-like_helical_dom_sf"/>
</dbReference>
<evidence type="ECO:0000256" key="1">
    <source>
        <dbReference type="ARBA" id="ARBA00022729"/>
    </source>
</evidence>
<dbReference type="KEGG" id="rhg:EXZ61_09055"/>
<dbReference type="GO" id="GO:0030288">
    <property type="term" value="C:outer membrane-bounded periplasmic space"/>
    <property type="evidence" value="ECO:0007669"/>
    <property type="project" value="UniProtKB-UniRule"/>
</dbReference>
<dbReference type="GO" id="GO:0043093">
    <property type="term" value="P:FtsZ-dependent cytokinesis"/>
    <property type="evidence" value="ECO:0007669"/>
    <property type="project" value="UniProtKB-UniRule"/>
</dbReference>
<accession>A0A515ENQ7</accession>
<comment type="subcellular location">
    <subcellularLocation>
        <location evidence="2">Periplasm</location>
    </subcellularLocation>
</comment>
<keyword evidence="2" id="KW-0132">Cell division</keyword>
<comment type="function">
    <text evidence="2">Mediates coordination of peptidoglycan synthesis and outer membrane constriction during cell division.</text>
</comment>
<organism evidence="5 6">
    <name type="scientific">Rhodoferax aquaticus</name>
    <dbReference type="NCBI Taxonomy" id="2527691"/>
    <lineage>
        <taxon>Bacteria</taxon>
        <taxon>Pseudomonadati</taxon>
        <taxon>Pseudomonadota</taxon>
        <taxon>Betaproteobacteria</taxon>
        <taxon>Burkholderiales</taxon>
        <taxon>Comamonadaceae</taxon>
        <taxon>Rhodoferax</taxon>
    </lineage>
</organism>
<reference evidence="6" key="1">
    <citation type="submission" date="2019-02" db="EMBL/GenBank/DDBJ databases">
        <title>Complete genome sequence of Rhodoferax sp. Gr-4.</title>
        <authorList>
            <person name="Jin L."/>
        </authorList>
    </citation>
    <scope>NUCLEOTIDE SEQUENCE [LARGE SCALE GENOMIC DNA]</scope>
    <source>
        <strain evidence="6">Gr-4</strain>
    </source>
</reference>
<dbReference type="InterPro" id="IPR032519">
    <property type="entry name" value="YbgF_tri"/>
</dbReference>
<dbReference type="Gene3D" id="1.25.40.10">
    <property type="entry name" value="Tetratricopeptide repeat domain"/>
    <property type="match status" value="1"/>
</dbReference>
<proteinExistence type="inferred from homology"/>
<dbReference type="SUPFAM" id="SSF48452">
    <property type="entry name" value="TPR-like"/>
    <property type="match status" value="1"/>
</dbReference>
<evidence type="ECO:0000259" key="3">
    <source>
        <dbReference type="Pfam" id="PF13525"/>
    </source>
</evidence>
<evidence type="ECO:0000256" key="2">
    <source>
        <dbReference type="HAMAP-Rule" id="MF_02066"/>
    </source>
</evidence>
<dbReference type="NCBIfam" id="TIGR02795">
    <property type="entry name" value="tol_pal_ybgF"/>
    <property type="match status" value="1"/>
</dbReference>
<dbReference type="InterPro" id="IPR039565">
    <property type="entry name" value="BamD-like"/>
</dbReference>
<dbReference type="AlphaFoldDB" id="A0A515ENQ7"/>
<sequence length="273" mass="30821">MSLLMGFGKLNLRLFFVFAALWLFVQPSVAGLFDDDEARRAILELRQSHSDLKLSLERFQRATESKLDEDGKKTLEESATLKRSLIELQNQLESLRSDLAKVRGVNEQLAKDLSDVQKRQKDQAQSLDERIKKFEPSRITVDGREFLVEPQEKRDYDVALAILRKGDFSSAQLSFADFLSRYSQSGYRASALFWLGNAQFATKDYKESIVNFKAFIGLGADHPKVPEGLLAIANSQLELKDSKAAKKTLEELVNSFPGTEAASVAKERLARIR</sequence>
<keyword evidence="6" id="KW-1185">Reference proteome</keyword>
<keyword evidence="2" id="KW-0175">Coiled coil</keyword>
<dbReference type="Proteomes" id="UP000317365">
    <property type="component" value="Chromosome"/>
</dbReference>
<dbReference type="InterPro" id="IPR034706">
    <property type="entry name" value="CpoB"/>
</dbReference>
<dbReference type="EMBL" id="CP036282">
    <property type="protein sequence ID" value="QDL54303.1"/>
    <property type="molecule type" value="Genomic_DNA"/>
</dbReference>
<evidence type="ECO:0000313" key="5">
    <source>
        <dbReference type="EMBL" id="QDL54303.1"/>
    </source>
</evidence>
<evidence type="ECO:0000313" key="6">
    <source>
        <dbReference type="Proteomes" id="UP000317365"/>
    </source>
</evidence>
<dbReference type="HAMAP" id="MF_02066">
    <property type="entry name" value="CpoB"/>
    <property type="match status" value="1"/>
</dbReference>
<dbReference type="InterPro" id="IPR014162">
    <property type="entry name" value="CpoB_C"/>
</dbReference>
<keyword evidence="1 2" id="KW-0732">Signal</keyword>